<keyword evidence="1" id="KW-1133">Transmembrane helix</keyword>
<reference evidence="2 3" key="1">
    <citation type="submission" date="2017-06" db="EMBL/GenBank/DDBJ databases">
        <title>Comparative genomic analysis of Ambrosia Fusariam Clade fungi.</title>
        <authorList>
            <person name="Stajich J.E."/>
            <person name="Carrillo J."/>
            <person name="Kijimoto T."/>
            <person name="Eskalen A."/>
            <person name="O'Donnell K."/>
            <person name="Kasson M."/>
        </authorList>
    </citation>
    <scope>NUCLEOTIDE SEQUENCE [LARGE SCALE GENOMIC DNA]</scope>
    <source>
        <strain evidence="2 3">NRRL62579</strain>
    </source>
</reference>
<keyword evidence="1" id="KW-0812">Transmembrane</keyword>
<evidence type="ECO:0000313" key="3">
    <source>
        <dbReference type="Proteomes" id="UP000287144"/>
    </source>
</evidence>
<accession>A0A428RED9</accession>
<keyword evidence="1" id="KW-0472">Membrane</keyword>
<protein>
    <submittedName>
        <fullName evidence="2">Uncharacterized protein</fullName>
    </submittedName>
</protein>
<gene>
    <name evidence="2" type="ORF">CEP52_017816</name>
</gene>
<comment type="caution">
    <text evidence="2">The sequence shown here is derived from an EMBL/GenBank/DDBJ whole genome shotgun (WGS) entry which is preliminary data.</text>
</comment>
<dbReference type="Proteomes" id="UP000287144">
    <property type="component" value="Unassembled WGS sequence"/>
</dbReference>
<organism evidence="2 3">
    <name type="scientific">Fusarium oligoseptatum</name>
    <dbReference type="NCBI Taxonomy" id="2604345"/>
    <lineage>
        <taxon>Eukaryota</taxon>
        <taxon>Fungi</taxon>
        <taxon>Dikarya</taxon>
        <taxon>Ascomycota</taxon>
        <taxon>Pezizomycotina</taxon>
        <taxon>Sordariomycetes</taxon>
        <taxon>Hypocreomycetidae</taxon>
        <taxon>Hypocreales</taxon>
        <taxon>Nectriaceae</taxon>
        <taxon>Fusarium</taxon>
        <taxon>Fusarium solani species complex</taxon>
    </lineage>
</organism>
<keyword evidence="3" id="KW-1185">Reference proteome</keyword>
<dbReference type="AlphaFoldDB" id="A0A428RED9"/>
<feature type="transmembrane region" description="Helical" evidence="1">
    <location>
        <begin position="67"/>
        <end position="88"/>
    </location>
</feature>
<dbReference type="EMBL" id="NKCK01000991">
    <property type="protein sequence ID" value="RSL75895.1"/>
    <property type="molecule type" value="Genomic_DNA"/>
</dbReference>
<proteinExistence type="predicted"/>
<evidence type="ECO:0000256" key="1">
    <source>
        <dbReference type="SAM" id="Phobius"/>
    </source>
</evidence>
<name>A0A428RED9_9HYPO</name>
<feature type="transmembrane region" description="Helical" evidence="1">
    <location>
        <begin position="6"/>
        <end position="25"/>
    </location>
</feature>
<evidence type="ECO:0000313" key="2">
    <source>
        <dbReference type="EMBL" id="RSL75895.1"/>
    </source>
</evidence>
<feature type="non-terminal residue" evidence="2">
    <location>
        <position position="113"/>
    </location>
</feature>
<sequence length="113" mass="13104">MYILLGPLAVTLDTISYYIWLLYLASRLRKYSHSPQYGHSPKQSQRVKLVQLSDAFTSFFQKHLRRFMSLALALVVLGICVMTAWAVLTFIQGDRPLGDCFWYYAGSLEYVER</sequence>